<comment type="caution">
    <text evidence="2">The sequence shown here is derived from an EMBL/GenBank/DDBJ whole genome shotgun (WGS) entry which is preliminary data.</text>
</comment>
<dbReference type="RefSeq" id="WP_208998500.1">
    <property type="nucleotide sequence ID" value="NZ_BMFA01000008.1"/>
</dbReference>
<feature type="compositionally biased region" description="Basic and acidic residues" evidence="1">
    <location>
        <begin position="1"/>
        <end position="12"/>
    </location>
</feature>
<gene>
    <name evidence="2" type="ORF">GCM10011316_27280</name>
</gene>
<evidence type="ECO:0000256" key="1">
    <source>
        <dbReference type="SAM" id="MobiDB-lite"/>
    </source>
</evidence>
<name>A0A916X165_9HYPH</name>
<keyword evidence="3" id="KW-1185">Reference proteome</keyword>
<proteinExistence type="predicted"/>
<dbReference type="EMBL" id="BMFA01000008">
    <property type="protein sequence ID" value="GGB53789.1"/>
    <property type="molecule type" value="Genomic_DNA"/>
</dbReference>
<sequence length="161" mass="17371">MSERELQGRQGEDQALTVYPTGAPRADTAAPAVSGLSAIKPSPSSAEAVLAATVRRAISVVRAETAALRETPNADLAPFEHRKSQVLLDLSRARGALTLEEVSEEIEILLQDLRVSLAENMTILDRHMKAVQEVSDLLSRVMLEADSDGTYRRPAHGGLDD</sequence>
<reference evidence="2" key="2">
    <citation type="submission" date="2020-09" db="EMBL/GenBank/DDBJ databases">
        <authorList>
            <person name="Sun Q."/>
            <person name="Zhou Y."/>
        </authorList>
    </citation>
    <scope>NUCLEOTIDE SEQUENCE</scope>
    <source>
        <strain evidence="2">CGMCC 1.12426</strain>
    </source>
</reference>
<accession>A0A916X165</accession>
<reference evidence="2" key="1">
    <citation type="journal article" date="2014" name="Int. J. Syst. Evol. Microbiol.">
        <title>Complete genome sequence of Corynebacterium casei LMG S-19264T (=DSM 44701T), isolated from a smear-ripened cheese.</title>
        <authorList>
            <consortium name="US DOE Joint Genome Institute (JGI-PGF)"/>
            <person name="Walter F."/>
            <person name="Albersmeier A."/>
            <person name="Kalinowski J."/>
            <person name="Ruckert C."/>
        </authorList>
    </citation>
    <scope>NUCLEOTIDE SEQUENCE</scope>
    <source>
        <strain evidence="2">CGMCC 1.12426</strain>
    </source>
</reference>
<dbReference type="Proteomes" id="UP000605148">
    <property type="component" value="Unassembled WGS sequence"/>
</dbReference>
<protein>
    <submittedName>
        <fullName evidence="2">Uncharacterized protein</fullName>
    </submittedName>
</protein>
<evidence type="ECO:0000313" key="2">
    <source>
        <dbReference type="EMBL" id="GGB53789.1"/>
    </source>
</evidence>
<dbReference type="AlphaFoldDB" id="A0A916X165"/>
<evidence type="ECO:0000313" key="3">
    <source>
        <dbReference type="Proteomes" id="UP000605148"/>
    </source>
</evidence>
<feature type="region of interest" description="Disordered" evidence="1">
    <location>
        <begin position="1"/>
        <end position="27"/>
    </location>
</feature>
<organism evidence="2 3">
    <name type="scientific">Roseibium aquae</name>
    <dbReference type="NCBI Taxonomy" id="1323746"/>
    <lineage>
        <taxon>Bacteria</taxon>
        <taxon>Pseudomonadati</taxon>
        <taxon>Pseudomonadota</taxon>
        <taxon>Alphaproteobacteria</taxon>
        <taxon>Hyphomicrobiales</taxon>
        <taxon>Stappiaceae</taxon>
        <taxon>Roseibium</taxon>
    </lineage>
</organism>